<reference evidence="4 5" key="1">
    <citation type="journal article" date="2019" name="Int. J. Syst. Evol. Microbiol.">
        <title>The Global Catalogue of Microorganisms (GCM) 10K type strain sequencing project: providing services to taxonomists for standard genome sequencing and annotation.</title>
        <authorList>
            <consortium name="The Broad Institute Genomics Platform"/>
            <consortium name="The Broad Institute Genome Sequencing Center for Infectious Disease"/>
            <person name="Wu L."/>
            <person name="Ma J."/>
        </authorList>
    </citation>
    <scope>NUCLEOTIDE SEQUENCE [LARGE SCALE GENOMIC DNA]</scope>
    <source>
        <strain evidence="4 5">JCM 4805</strain>
    </source>
</reference>
<comment type="caution">
    <text evidence="4">The sequence shown here is derived from an EMBL/GenBank/DDBJ whole genome shotgun (WGS) entry which is preliminary data.</text>
</comment>
<dbReference type="Pfam" id="PF13191">
    <property type="entry name" value="AAA_16"/>
    <property type="match status" value="1"/>
</dbReference>
<feature type="domain" description="HTH luxR-type" evidence="3">
    <location>
        <begin position="873"/>
        <end position="938"/>
    </location>
</feature>
<evidence type="ECO:0000256" key="1">
    <source>
        <dbReference type="ARBA" id="ARBA00022741"/>
    </source>
</evidence>
<dbReference type="InterPro" id="IPR016032">
    <property type="entry name" value="Sig_transdc_resp-reg_C-effctor"/>
</dbReference>
<dbReference type="PANTHER" id="PTHR16305:SF35">
    <property type="entry name" value="TRANSCRIPTIONAL ACTIVATOR DOMAIN"/>
    <property type="match status" value="1"/>
</dbReference>
<dbReference type="Gene3D" id="1.10.10.10">
    <property type="entry name" value="Winged helix-like DNA-binding domain superfamily/Winged helix DNA-binding domain"/>
    <property type="match status" value="1"/>
</dbReference>
<dbReference type="PROSITE" id="PS00622">
    <property type="entry name" value="HTH_LUXR_1"/>
    <property type="match status" value="1"/>
</dbReference>
<proteinExistence type="predicted"/>
<dbReference type="EMBL" id="BAAABY010000009">
    <property type="protein sequence ID" value="GAA0447443.1"/>
    <property type="molecule type" value="Genomic_DNA"/>
</dbReference>
<evidence type="ECO:0000313" key="5">
    <source>
        <dbReference type="Proteomes" id="UP001500909"/>
    </source>
</evidence>
<gene>
    <name evidence="4" type="ORF">GCM10010361_09170</name>
</gene>
<name>A0ABN0ZHS1_9ACTN</name>
<dbReference type="SUPFAM" id="SSF46894">
    <property type="entry name" value="C-terminal effector domain of the bipartite response regulators"/>
    <property type="match status" value="1"/>
</dbReference>
<dbReference type="InterPro" id="IPR027417">
    <property type="entry name" value="P-loop_NTPase"/>
</dbReference>
<dbReference type="SMART" id="SM00421">
    <property type="entry name" value="HTH_LUXR"/>
    <property type="match status" value="1"/>
</dbReference>
<evidence type="ECO:0000313" key="4">
    <source>
        <dbReference type="EMBL" id="GAA0447443.1"/>
    </source>
</evidence>
<dbReference type="PROSITE" id="PS50043">
    <property type="entry name" value="HTH_LUXR_2"/>
    <property type="match status" value="1"/>
</dbReference>
<dbReference type="InterPro" id="IPR000792">
    <property type="entry name" value="Tscrpt_reg_LuxR_C"/>
</dbReference>
<dbReference type="CDD" id="cd06170">
    <property type="entry name" value="LuxR_C_like"/>
    <property type="match status" value="1"/>
</dbReference>
<dbReference type="Pfam" id="PF00196">
    <property type="entry name" value="GerE"/>
    <property type="match status" value="1"/>
</dbReference>
<sequence>MTALLERETALGLLSAEAARARAGTGRLLLFRGPTGAGRSALLDAAAQHGTDHGMRVLRAECSAESAGTALGPVLQLLDPPPCAGLDEDAHRPSRQDGLPARLWRLLRSYASASPLLLTVDNVHLADSASRRWLAEAARRLAELPVLLVASERVQYDIAPPGHGLAHALSPALLRAHAPAPLSADASATLVREAFGADATDAWVDGCVRAGAGLPLLLHALLDDLRTVVPDGGRDGVALPDSCADLYPGAYAAAVLWWLDSAGPETAAVARALAELEEAGDGNAQITDALLAEASGAGAARVAGWLTAMTRLGLLRRDPGHGGPLFAHPLLRGAVLDGWPEEDRLAVHRRAAAYRYRRGDRAEAVAWHLLRAHPEGVGWVTDILLDAATEATRAGRNDDAVAYLRGALDTPMPRERRAEVLTRLGALEFATVRSAGVPRLTEALRLQQAPRERVLTAVTLGTALVHRGEARAAFDVLRGIDDQDDPVLARTVQTAAALLSDHDRDIRREVHQRLRETAQRRPTALSPAVHTLLVRYEAAAGMLSAEVAMERIREFVAAPEDRLLLPYRMSAASTVAQWADALEDADRYVRDGLTQRLSPLHPAHHALLNTRADTDAARGRFAAEAYPDGRPAGVPAGRAAPTNIRAHTVISLVRSGQLADARSIAADVHVDESTDGWQLNRFLYARGVLRAAEGDQVGALDDFLDCGRRQTARDILSPAVSPWRSAAAECHLALGRPEEALPLAEEEYRLAAIWDTPRVVGRALRVLGAATGGRHGLELTGQAVTVLRDGAPTPAPDAGERAADAGPPRGLDLELVPALITHGRQLAAAGHPRRARPLLREAAATADHMGAARLLAEAEQALRDSGARRGPARHTGAGALTDSERRIAALAADGRTNDEIAGLLHLARRTVETHLTSTYRKLGIRRRTALRDALADDGAGENGDRRAG</sequence>
<dbReference type="PRINTS" id="PR00038">
    <property type="entry name" value="HTHLUXR"/>
</dbReference>
<keyword evidence="2" id="KW-0067">ATP-binding</keyword>
<dbReference type="Proteomes" id="UP001500909">
    <property type="component" value="Unassembled WGS sequence"/>
</dbReference>
<dbReference type="InterPro" id="IPR036388">
    <property type="entry name" value="WH-like_DNA-bd_sf"/>
</dbReference>
<protein>
    <recommendedName>
        <fullName evidence="3">HTH luxR-type domain-containing protein</fullName>
    </recommendedName>
</protein>
<keyword evidence="1" id="KW-0547">Nucleotide-binding</keyword>
<organism evidence="4 5">
    <name type="scientific">Streptomyces olivaceiscleroticus</name>
    <dbReference type="NCBI Taxonomy" id="68245"/>
    <lineage>
        <taxon>Bacteria</taxon>
        <taxon>Bacillati</taxon>
        <taxon>Actinomycetota</taxon>
        <taxon>Actinomycetes</taxon>
        <taxon>Kitasatosporales</taxon>
        <taxon>Streptomycetaceae</taxon>
        <taxon>Streptomyces</taxon>
    </lineage>
</organism>
<dbReference type="PANTHER" id="PTHR16305">
    <property type="entry name" value="TESTICULAR SOLUBLE ADENYLYL CYCLASE"/>
    <property type="match status" value="1"/>
</dbReference>
<evidence type="ECO:0000256" key="2">
    <source>
        <dbReference type="ARBA" id="ARBA00022840"/>
    </source>
</evidence>
<dbReference type="RefSeq" id="WP_346093184.1">
    <property type="nucleotide sequence ID" value="NZ_BAAABY010000009.1"/>
</dbReference>
<dbReference type="InterPro" id="IPR041664">
    <property type="entry name" value="AAA_16"/>
</dbReference>
<accession>A0ABN0ZHS1</accession>
<dbReference type="SUPFAM" id="SSF52540">
    <property type="entry name" value="P-loop containing nucleoside triphosphate hydrolases"/>
    <property type="match status" value="1"/>
</dbReference>
<evidence type="ECO:0000259" key="3">
    <source>
        <dbReference type="PROSITE" id="PS50043"/>
    </source>
</evidence>
<keyword evidence="5" id="KW-1185">Reference proteome</keyword>